<dbReference type="AlphaFoldDB" id="A0A947DHU0"/>
<proteinExistence type="predicted"/>
<dbReference type="InterPro" id="IPR050834">
    <property type="entry name" value="Glycosyltransf_2"/>
</dbReference>
<dbReference type="PANTHER" id="PTHR43685">
    <property type="entry name" value="GLYCOSYLTRANSFERASE"/>
    <property type="match status" value="1"/>
</dbReference>
<reference evidence="2" key="1">
    <citation type="submission" date="2020-11" db="EMBL/GenBank/DDBJ databases">
        <authorList>
            <person name="Konstantinou D."/>
            <person name="Gkelis S."/>
            <person name="Popin R."/>
            <person name="Fewer D."/>
            <person name="Sivonen K."/>
        </authorList>
    </citation>
    <scope>NUCLEOTIDE SEQUENCE</scope>
    <source>
        <strain evidence="2">TAU-MAC 1115</strain>
    </source>
</reference>
<evidence type="ECO:0000313" key="2">
    <source>
        <dbReference type="EMBL" id="MBT9317206.1"/>
    </source>
</evidence>
<gene>
    <name evidence="2" type="ORF">IXB50_17420</name>
</gene>
<dbReference type="InterPro" id="IPR029044">
    <property type="entry name" value="Nucleotide-diphossugar_trans"/>
</dbReference>
<dbReference type="Pfam" id="PF00535">
    <property type="entry name" value="Glycos_transf_2"/>
    <property type="match status" value="1"/>
</dbReference>
<dbReference type="Proteomes" id="UP000717364">
    <property type="component" value="Unassembled WGS sequence"/>
</dbReference>
<dbReference type="CDD" id="cd00761">
    <property type="entry name" value="Glyco_tranf_GTA_type"/>
    <property type="match status" value="1"/>
</dbReference>
<name>A0A947DHU0_9CYAN</name>
<dbReference type="InterPro" id="IPR001173">
    <property type="entry name" value="Glyco_trans_2-like"/>
</dbReference>
<organism evidence="2 3">
    <name type="scientific">Leptothoe spongobia TAU-MAC 1115</name>
    <dbReference type="NCBI Taxonomy" id="1967444"/>
    <lineage>
        <taxon>Bacteria</taxon>
        <taxon>Bacillati</taxon>
        <taxon>Cyanobacteriota</taxon>
        <taxon>Cyanophyceae</taxon>
        <taxon>Nodosilineales</taxon>
        <taxon>Cymatolegaceae</taxon>
        <taxon>Leptothoe</taxon>
        <taxon>Leptothoe spongobia</taxon>
    </lineage>
</organism>
<dbReference type="RefSeq" id="WP_215610272.1">
    <property type="nucleotide sequence ID" value="NZ_JADOES010000040.1"/>
</dbReference>
<comment type="caution">
    <text evidence="2">The sequence shown here is derived from an EMBL/GenBank/DDBJ whole genome shotgun (WGS) entry which is preliminary data.</text>
</comment>
<dbReference type="PANTHER" id="PTHR43685:SF2">
    <property type="entry name" value="GLYCOSYLTRANSFERASE 2-LIKE DOMAIN-CONTAINING PROTEIN"/>
    <property type="match status" value="1"/>
</dbReference>
<protein>
    <submittedName>
        <fullName evidence="2">Glycosyltransferase family 2 protein</fullName>
    </submittedName>
</protein>
<dbReference type="Gene3D" id="3.90.550.10">
    <property type="entry name" value="Spore Coat Polysaccharide Biosynthesis Protein SpsA, Chain A"/>
    <property type="match status" value="1"/>
</dbReference>
<accession>A0A947DHU0</accession>
<dbReference type="EMBL" id="JADOES010000040">
    <property type="protein sequence ID" value="MBT9317206.1"/>
    <property type="molecule type" value="Genomic_DNA"/>
</dbReference>
<reference evidence="2" key="2">
    <citation type="journal article" date="2021" name="Mar. Drugs">
        <title>Genome Reduction and Secondary Metabolism of the Marine Sponge-Associated Cyanobacterium Leptothoe.</title>
        <authorList>
            <person name="Konstantinou D."/>
            <person name="Popin R.V."/>
            <person name="Fewer D.P."/>
            <person name="Sivonen K."/>
            <person name="Gkelis S."/>
        </authorList>
    </citation>
    <scope>NUCLEOTIDE SEQUENCE</scope>
    <source>
        <strain evidence="2">TAU-MAC 1115</strain>
    </source>
</reference>
<evidence type="ECO:0000313" key="3">
    <source>
        <dbReference type="Proteomes" id="UP000717364"/>
    </source>
</evidence>
<dbReference type="SUPFAM" id="SSF53448">
    <property type="entry name" value="Nucleotide-diphospho-sugar transferases"/>
    <property type="match status" value="1"/>
</dbReference>
<keyword evidence="3" id="KW-1185">Reference proteome</keyword>
<sequence length="329" mass="37294">MPARKPPRVSVVIPAYNAMAYLPEAIESVLAQTFADYDVVIVDDGSNDNIQTWVTTIKDPRVRLVSQANRGLAGARNTGIRESDGDYIAFLDADDRWHPTKLEKQVTLMEASTNIGVVYTWMTLVNQTGEPTGRFVNNCVEGNVWESLILSNCVGSGSNPMVRRTCFEQVGDFDENLGSYMEDRDMWLRIAPYYEFAVVKESLVDYRQHPSSASKNWVAMARSARIILDKAVDMAPSYISDEVKCDLIKRSWARINLSLAWKPLQSLEKDYQTSQRFMGEAIANDPTLRFSREFLRLNLTLLTMRCLGTNTYTRLLSRLHTLRGQILSL</sequence>
<evidence type="ECO:0000259" key="1">
    <source>
        <dbReference type="Pfam" id="PF00535"/>
    </source>
</evidence>
<feature type="domain" description="Glycosyltransferase 2-like" evidence="1">
    <location>
        <begin position="10"/>
        <end position="132"/>
    </location>
</feature>